<dbReference type="SUPFAM" id="SSF55874">
    <property type="entry name" value="ATPase domain of HSP90 chaperone/DNA topoisomerase II/histidine kinase"/>
    <property type="match status" value="1"/>
</dbReference>
<evidence type="ECO:0000256" key="7">
    <source>
        <dbReference type="ARBA" id="ARBA00022741"/>
    </source>
</evidence>
<dbReference type="PROSITE" id="PS50109">
    <property type="entry name" value="HIS_KIN"/>
    <property type="match status" value="1"/>
</dbReference>
<organism evidence="17 18">
    <name type="scientific">Bdellovibrio bacteriovorus</name>
    <dbReference type="NCBI Taxonomy" id="959"/>
    <lineage>
        <taxon>Bacteria</taxon>
        <taxon>Pseudomonadati</taxon>
        <taxon>Bdellovibrionota</taxon>
        <taxon>Bdellovibrionia</taxon>
        <taxon>Bdellovibrionales</taxon>
        <taxon>Pseudobdellovibrionaceae</taxon>
        <taxon>Bdellovibrio</taxon>
    </lineage>
</organism>
<dbReference type="NCBIfam" id="TIGR00229">
    <property type="entry name" value="sensory_box"/>
    <property type="match status" value="1"/>
</dbReference>
<dbReference type="Gene3D" id="3.30.450.40">
    <property type="match status" value="1"/>
</dbReference>
<evidence type="ECO:0000256" key="9">
    <source>
        <dbReference type="ARBA" id="ARBA00022840"/>
    </source>
</evidence>
<feature type="transmembrane region" description="Helical" evidence="13">
    <location>
        <begin position="43"/>
        <end position="73"/>
    </location>
</feature>
<dbReference type="EC" id="2.7.13.3" evidence="3"/>
<evidence type="ECO:0000313" key="18">
    <source>
        <dbReference type="Proteomes" id="UP000075799"/>
    </source>
</evidence>
<protein>
    <recommendedName>
        <fullName evidence="3">histidine kinase</fullName>
        <ecNumber evidence="3">2.7.13.3</ecNumber>
    </recommendedName>
</protein>
<evidence type="ECO:0000256" key="2">
    <source>
        <dbReference type="ARBA" id="ARBA00004236"/>
    </source>
</evidence>
<dbReference type="InterPro" id="IPR011006">
    <property type="entry name" value="CheY-like_superfamily"/>
</dbReference>
<feature type="domain" description="Histidine kinase" evidence="14">
    <location>
        <begin position="481"/>
        <end position="698"/>
    </location>
</feature>
<dbReference type="EMBL" id="LUKD01000001">
    <property type="protein sequence ID" value="KYG67838.1"/>
    <property type="molecule type" value="Genomic_DNA"/>
</dbReference>
<dbReference type="GO" id="GO:0009927">
    <property type="term" value="F:histidine phosphotransfer kinase activity"/>
    <property type="evidence" value="ECO:0007669"/>
    <property type="project" value="TreeGrafter"/>
</dbReference>
<comment type="subcellular location">
    <subcellularLocation>
        <location evidence="2">Cell membrane</location>
    </subcellularLocation>
</comment>
<evidence type="ECO:0000256" key="8">
    <source>
        <dbReference type="ARBA" id="ARBA00022777"/>
    </source>
</evidence>
<dbReference type="Pfam" id="PF00512">
    <property type="entry name" value="HisKA"/>
    <property type="match status" value="1"/>
</dbReference>
<dbReference type="GO" id="GO:0006355">
    <property type="term" value="P:regulation of DNA-templated transcription"/>
    <property type="evidence" value="ECO:0007669"/>
    <property type="project" value="InterPro"/>
</dbReference>
<dbReference type="InterPro" id="IPR003661">
    <property type="entry name" value="HisK_dim/P_dom"/>
</dbReference>
<dbReference type="Gene3D" id="3.30.565.10">
    <property type="entry name" value="Histidine kinase-like ATPase, C-terminal domain"/>
    <property type="match status" value="1"/>
</dbReference>
<dbReference type="InterPro" id="IPR001789">
    <property type="entry name" value="Sig_transdc_resp-reg_receiver"/>
</dbReference>
<dbReference type="CDD" id="cd00130">
    <property type="entry name" value="PAS"/>
    <property type="match status" value="1"/>
</dbReference>
<evidence type="ECO:0000256" key="5">
    <source>
        <dbReference type="ARBA" id="ARBA00022553"/>
    </source>
</evidence>
<evidence type="ECO:0000259" key="16">
    <source>
        <dbReference type="PROSITE" id="PS50112"/>
    </source>
</evidence>
<dbReference type="Pfam" id="PF00989">
    <property type="entry name" value="PAS"/>
    <property type="match status" value="1"/>
</dbReference>
<dbReference type="InterPro" id="IPR005467">
    <property type="entry name" value="His_kinase_dom"/>
</dbReference>
<keyword evidence="11 13" id="KW-0472">Membrane</keyword>
<dbReference type="GO" id="GO:0005524">
    <property type="term" value="F:ATP binding"/>
    <property type="evidence" value="ECO:0007669"/>
    <property type="project" value="UniProtKB-KW"/>
</dbReference>
<dbReference type="GO" id="GO:0005886">
    <property type="term" value="C:plasma membrane"/>
    <property type="evidence" value="ECO:0007669"/>
    <property type="project" value="UniProtKB-SubCell"/>
</dbReference>
<dbReference type="FunFam" id="3.30.565.10:FF:000023">
    <property type="entry name" value="PAS domain-containing sensor histidine kinase"/>
    <property type="match status" value="1"/>
</dbReference>
<dbReference type="InterPro" id="IPR035965">
    <property type="entry name" value="PAS-like_dom_sf"/>
</dbReference>
<keyword evidence="6" id="KW-0808">Transferase</keyword>
<evidence type="ECO:0000256" key="11">
    <source>
        <dbReference type="ARBA" id="ARBA00023136"/>
    </source>
</evidence>
<reference evidence="17 18" key="1">
    <citation type="submission" date="2016-03" db="EMBL/GenBank/DDBJ databases">
        <authorList>
            <person name="Ploux O."/>
        </authorList>
    </citation>
    <scope>NUCLEOTIDE SEQUENCE [LARGE SCALE GENOMIC DNA]</scope>
    <source>
        <strain evidence="17 18">EC13</strain>
    </source>
</reference>
<evidence type="ECO:0000256" key="4">
    <source>
        <dbReference type="ARBA" id="ARBA00022475"/>
    </source>
</evidence>
<evidence type="ECO:0000256" key="1">
    <source>
        <dbReference type="ARBA" id="ARBA00000085"/>
    </source>
</evidence>
<dbReference type="OrthoDB" id="5287173at2"/>
<dbReference type="SMART" id="SM00388">
    <property type="entry name" value="HisKA"/>
    <property type="match status" value="1"/>
</dbReference>
<comment type="caution">
    <text evidence="17">The sequence shown here is derived from an EMBL/GenBank/DDBJ whole genome shotgun (WGS) entry which is preliminary data.</text>
</comment>
<dbReference type="InterPro" id="IPR004358">
    <property type="entry name" value="Sig_transdc_His_kin-like_C"/>
</dbReference>
<evidence type="ECO:0000256" key="13">
    <source>
        <dbReference type="SAM" id="Phobius"/>
    </source>
</evidence>
<name>A0A161PRL6_BDEBC</name>
<dbReference type="PANTHER" id="PTHR43047:SF72">
    <property type="entry name" value="OSMOSENSING HISTIDINE PROTEIN KINASE SLN1"/>
    <property type="match status" value="1"/>
</dbReference>
<gene>
    <name evidence="17" type="ORF">AZI87_00725</name>
</gene>
<dbReference type="Gene3D" id="3.40.50.2300">
    <property type="match status" value="1"/>
</dbReference>
<dbReference type="AlphaFoldDB" id="A0A161PRL6"/>
<dbReference type="InterPro" id="IPR036097">
    <property type="entry name" value="HisK_dim/P_sf"/>
</dbReference>
<sequence>MKIKFTEKTKRVGFYLVGPLCVAFLATFIYFTRYTPWEIPNPAPFLVLIVILSCFYGGFKPGIITSLLAWLYLGYYYSTLHSVIDLQEDMQKRLLSWGLTFPAVSIAVGLLKGRSEAHLQREIDQRRLREEELKASEERTRAILNSANDAFIAIDPNSLIREWNVQAEKTFGWAREEVIGKRLTDVIIPDDYHKAHLQGLDRFRLTGEGPIINKRIEVPAKHKSGISIMVELTVYPIRRKDDLIFGAFLRDVTEKKHEDQLSLLQYQITRILTEENNLKAAVPRLLETLGMGLKWPLVELWLTDKRRQNFYYTDNWSDDAELRDKFRNISHQLFLPKDKGLFPQTEGANQPVHITSALKNSDYPRSKMVEAAGFQSLVYCPLFDNDTIGTLCFFHTEKMSPDKRLLETLDDISKHISLFILRSWAEEDLTRLSKELEVKVQQRTEELAIVNMQLKKEASEKQILYEQAQTANRLKDEFLATISHELRTPMNVILGHSELLYGNELNENEKQKSIEAIYRNTKAQVHIVSDILDVSRFITGRVQLHLEVVDLAEIVAMAVESILPAASAKNIDVNEVNCGECYVSGDPTRLQQILWNLLSNAVKFTPRHGKILVKLEKKGSNVVLTVRDSGKGIDPAFLPYVFERFRQEDSTTTRKFGGLGLGLAITKNLIEAHGGTIHVHSEGKGTGATFTATFPITALRLPFIPPVKDAEGHVSSRLPLKGLKILVVDDQPDAQALIRTILKKAGAEATVTSAATEAFKLLIKIKPDVLISDVGMPEKDGYELISMIRRLPAEMGGNVKAICLTAYAHEDDHKKALDTGFNEHLAKPVEAKQLIRSISKLVGRYVPYH</sequence>
<dbReference type="InterPro" id="IPR000014">
    <property type="entry name" value="PAS"/>
</dbReference>
<feature type="domain" description="PAS" evidence="16">
    <location>
        <begin position="136"/>
        <end position="191"/>
    </location>
</feature>
<dbReference type="SUPFAM" id="SSF47384">
    <property type="entry name" value="Homodimeric domain of signal transducing histidine kinase"/>
    <property type="match status" value="1"/>
</dbReference>
<keyword evidence="8" id="KW-0418">Kinase</keyword>
<evidence type="ECO:0000256" key="12">
    <source>
        <dbReference type="PROSITE-ProRule" id="PRU00169"/>
    </source>
</evidence>
<evidence type="ECO:0000259" key="15">
    <source>
        <dbReference type="PROSITE" id="PS50110"/>
    </source>
</evidence>
<dbReference type="PROSITE" id="PS50110">
    <property type="entry name" value="RESPONSE_REGULATORY"/>
    <property type="match status" value="1"/>
</dbReference>
<feature type="modified residue" description="4-aspartylphosphate" evidence="12">
    <location>
        <position position="773"/>
    </location>
</feature>
<dbReference type="GO" id="GO:0000155">
    <property type="term" value="F:phosphorelay sensor kinase activity"/>
    <property type="evidence" value="ECO:0007669"/>
    <property type="project" value="InterPro"/>
</dbReference>
<keyword evidence="10" id="KW-0902">Two-component regulatory system</keyword>
<keyword evidence="9" id="KW-0067">ATP-binding</keyword>
<evidence type="ECO:0000259" key="14">
    <source>
        <dbReference type="PROSITE" id="PS50109"/>
    </source>
</evidence>
<dbReference type="SMART" id="SM00387">
    <property type="entry name" value="HATPase_c"/>
    <property type="match status" value="1"/>
</dbReference>
<dbReference type="Pfam" id="PF02518">
    <property type="entry name" value="HATPase_c"/>
    <property type="match status" value="1"/>
</dbReference>
<evidence type="ECO:0000256" key="3">
    <source>
        <dbReference type="ARBA" id="ARBA00012438"/>
    </source>
</evidence>
<dbReference type="InterPro" id="IPR003594">
    <property type="entry name" value="HATPase_dom"/>
</dbReference>
<dbReference type="InterPro" id="IPR036890">
    <property type="entry name" value="HATPase_C_sf"/>
</dbReference>
<dbReference type="SMART" id="SM00448">
    <property type="entry name" value="REC"/>
    <property type="match status" value="1"/>
</dbReference>
<dbReference type="InterPro" id="IPR013767">
    <property type="entry name" value="PAS_fold"/>
</dbReference>
<dbReference type="Proteomes" id="UP000075799">
    <property type="component" value="Unassembled WGS sequence"/>
</dbReference>
<proteinExistence type="predicted"/>
<dbReference type="SUPFAM" id="SSF55785">
    <property type="entry name" value="PYP-like sensor domain (PAS domain)"/>
    <property type="match status" value="1"/>
</dbReference>
<dbReference type="RefSeq" id="WP_063204542.1">
    <property type="nucleotide sequence ID" value="NZ_LUKD01000001.1"/>
</dbReference>
<comment type="catalytic activity">
    <reaction evidence="1">
        <text>ATP + protein L-histidine = ADP + protein N-phospho-L-histidine.</text>
        <dbReference type="EC" id="2.7.13.3"/>
    </reaction>
</comment>
<evidence type="ECO:0000256" key="6">
    <source>
        <dbReference type="ARBA" id="ARBA00022679"/>
    </source>
</evidence>
<keyword evidence="4" id="KW-1003">Cell membrane</keyword>
<keyword evidence="5 12" id="KW-0597">Phosphoprotein</keyword>
<dbReference type="InterPro" id="IPR029016">
    <property type="entry name" value="GAF-like_dom_sf"/>
</dbReference>
<dbReference type="Gene3D" id="3.30.450.20">
    <property type="entry name" value="PAS domain"/>
    <property type="match status" value="1"/>
</dbReference>
<dbReference type="Pfam" id="PF00072">
    <property type="entry name" value="Response_reg"/>
    <property type="match status" value="1"/>
</dbReference>
<dbReference type="PROSITE" id="PS50112">
    <property type="entry name" value="PAS"/>
    <property type="match status" value="1"/>
</dbReference>
<dbReference type="SMART" id="SM00091">
    <property type="entry name" value="PAS"/>
    <property type="match status" value="1"/>
</dbReference>
<keyword evidence="13" id="KW-0812">Transmembrane</keyword>
<evidence type="ECO:0000256" key="10">
    <source>
        <dbReference type="ARBA" id="ARBA00023012"/>
    </source>
</evidence>
<dbReference type="PRINTS" id="PR00344">
    <property type="entry name" value="BCTRLSENSOR"/>
</dbReference>
<accession>A0A161PRL6</accession>
<dbReference type="SUPFAM" id="SSF52172">
    <property type="entry name" value="CheY-like"/>
    <property type="match status" value="1"/>
</dbReference>
<dbReference type="CDD" id="cd17580">
    <property type="entry name" value="REC_2_DhkD-like"/>
    <property type="match status" value="1"/>
</dbReference>
<dbReference type="CDD" id="cd16922">
    <property type="entry name" value="HATPase_EvgS-ArcB-TorS-like"/>
    <property type="match status" value="1"/>
</dbReference>
<dbReference type="PANTHER" id="PTHR43047">
    <property type="entry name" value="TWO-COMPONENT HISTIDINE PROTEIN KINASE"/>
    <property type="match status" value="1"/>
</dbReference>
<dbReference type="Gene3D" id="1.10.287.130">
    <property type="match status" value="1"/>
</dbReference>
<feature type="domain" description="Response regulatory" evidence="15">
    <location>
        <begin position="724"/>
        <end position="842"/>
    </location>
</feature>
<keyword evidence="13" id="KW-1133">Transmembrane helix</keyword>
<evidence type="ECO:0000313" key="17">
    <source>
        <dbReference type="EMBL" id="KYG67838.1"/>
    </source>
</evidence>
<feature type="transmembrane region" description="Helical" evidence="13">
    <location>
        <begin position="12"/>
        <end position="31"/>
    </location>
</feature>
<feature type="transmembrane region" description="Helical" evidence="13">
    <location>
        <begin position="94"/>
        <end position="111"/>
    </location>
</feature>
<keyword evidence="7" id="KW-0547">Nucleotide-binding</keyword>
<dbReference type="SUPFAM" id="SSF55781">
    <property type="entry name" value="GAF domain-like"/>
    <property type="match status" value="1"/>
</dbReference>
<dbReference type="CDD" id="cd00082">
    <property type="entry name" value="HisKA"/>
    <property type="match status" value="1"/>
</dbReference>